<keyword evidence="6 10" id="KW-0732">Signal</keyword>
<dbReference type="Proteomes" id="UP000694547">
    <property type="component" value="Chromosome 4"/>
</dbReference>
<dbReference type="OrthoDB" id="9831336at2759"/>
<dbReference type="AlphaFoldDB" id="A0A6I9LMZ7"/>
<comment type="function">
    <text evidence="1 10">Has antibacterial activity.</text>
</comment>
<feature type="domain" description="Beta-defensin" evidence="11">
    <location>
        <begin position="23"/>
        <end position="53"/>
    </location>
</feature>
<comment type="subcellular location">
    <subcellularLocation>
        <location evidence="2 10">Secreted</location>
    </subcellularLocation>
</comment>
<evidence type="ECO:0000256" key="6">
    <source>
        <dbReference type="ARBA" id="ARBA00022729"/>
    </source>
</evidence>
<dbReference type="GO" id="GO:0031640">
    <property type="term" value="P:killing of cells of another organism"/>
    <property type="evidence" value="ECO:0007669"/>
    <property type="project" value="Ensembl"/>
</dbReference>
<accession>A0A6I9LMZ7</accession>
<dbReference type="Ensembl" id="ENSPEMT00000032759.2">
    <property type="protein sequence ID" value="ENSPEMP00000028338.1"/>
    <property type="gene ID" value="ENSPEMG00000023897.2"/>
</dbReference>
<comment type="similarity">
    <text evidence="3 10">Belongs to the beta-defensin family.</text>
</comment>
<keyword evidence="7 10" id="KW-0211">Defensin</keyword>
<reference evidence="12" key="2">
    <citation type="submission" date="2025-08" db="UniProtKB">
        <authorList>
            <consortium name="Ensembl"/>
        </authorList>
    </citation>
    <scope>IDENTIFICATION</scope>
</reference>
<name>A0A6I9LMZ7_PERMB</name>
<dbReference type="RefSeq" id="XP_006985558.1">
    <property type="nucleotide sequence ID" value="XM_006985496.3"/>
</dbReference>
<dbReference type="CTD" id="245939"/>
<evidence type="ECO:0000256" key="9">
    <source>
        <dbReference type="ARBA" id="ARBA00023157"/>
    </source>
</evidence>
<dbReference type="GeneTree" id="ENSGT00530000064329"/>
<reference evidence="12 13" key="1">
    <citation type="submission" date="2018-10" db="EMBL/GenBank/DDBJ databases">
        <title>Improved assembly of the deer mouse Peromyscus maniculatus genome.</title>
        <authorList>
            <person name="Lassance J.-M."/>
            <person name="Hoekstra H.E."/>
        </authorList>
    </citation>
    <scope>NUCLEOTIDE SEQUENCE [LARGE SCALE GENOMIC DNA]</scope>
</reference>
<sequence length="94" mass="10882">MKLLQVLIILLFVVLADGVQPKKCFNNVAGYCRKKCRIREVSEVGCRRGKYCCVNELENEKQKIAQQPTQHKEKSKGIQDYFILPTITYFTITI</sequence>
<dbReference type="GO" id="GO:0050829">
    <property type="term" value="P:defense response to Gram-negative bacterium"/>
    <property type="evidence" value="ECO:0007669"/>
    <property type="project" value="Ensembl"/>
</dbReference>
<gene>
    <name evidence="12" type="primary">Defb128</name>
</gene>
<evidence type="ECO:0000256" key="1">
    <source>
        <dbReference type="ARBA" id="ARBA00002878"/>
    </source>
</evidence>
<reference evidence="12" key="3">
    <citation type="submission" date="2025-09" db="UniProtKB">
        <authorList>
            <consortium name="Ensembl"/>
        </authorList>
    </citation>
    <scope>IDENTIFICATION</scope>
</reference>
<dbReference type="GO" id="GO:0005576">
    <property type="term" value="C:extracellular region"/>
    <property type="evidence" value="ECO:0007669"/>
    <property type="project" value="UniProtKB-SubCell"/>
</dbReference>
<organism evidence="12 13">
    <name type="scientific">Peromyscus maniculatus bairdii</name>
    <name type="common">Prairie deer mouse</name>
    <dbReference type="NCBI Taxonomy" id="230844"/>
    <lineage>
        <taxon>Eukaryota</taxon>
        <taxon>Metazoa</taxon>
        <taxon>Chordata</taxon>
        <taxon>Craniata</taxon>
        <taxon>Vertebrata</taxon>
        <taxon>Euteleostomi</taxon>
        <taxon>Mammalia</taxon>
        <taxon>Eutheria</taxon>
        <taxon>Euarchontoglires</taxon>
        <taxon>Glires</taxon>
        <taxon>Rodentia</taxon>
        <taxon>Myomorpha</taxon>
        <taxon>Muroidea</taxon>
        <taxon>Cricetidae</taxon>
        <taxon>Neotominae</taxon>
        <taxon>Peromyscus</taxon>
    </lineage>
</organism>
<evidence type="ECO:0000256" key="10">
    <source>
        <dbReference type="RuleBase" id="RU231113"/>
    </source>
</evidence>
<feature type="signal peptide" evidence="10">
    <location>
        <begin position="1"/>
        <end position="18"/>
    </location>
</feature>
<protein>
    <recommendedName>
        <fullName evidence="10">Beta-defensin</fullName>
    </recommendedName>
</protein>
<dbReference type="InterPro" id="IPR025933">
    <property type="entry name" value="Beta_defensin_dom"/>
</dbReference>
<keyword evidence="5 10" id="KW-0929">Antimicrobial</keyword>
<dbReference type="Pfam" id="PF13841">
    <property type="entry name" value="Defensin_beta_2"/>
    <property type="match status" value="1"/>
</dbReference>
<dbReference type="InterPro" id="IPR050544">
    <property type="entry name" value="Beta-defensin"/>
</dbReference>
<dbReference type="PANTHER" id="PTHR15001:SF3">
    <property type="entry name" value="BETA-DEFENSIN 123"/>
    <property type="match status" value="1"/>
</dbReference>
<evidence type="ECO:0000259" key="11">
    <source>
        <dbReference type="Pfam" id="PF13841"/>
    </source>
</evidence>
<evidence type="ECO:0000256" key="4">
    <source>
        <dbReference type="ARBA" id="ARBA00022525"/>
    </source>
</evidence>
<keyword evidence="13" id="KW-1185">Reference proteome</keyword>
<evidence type="ECO:0000313" key="12">
    <source>
        <dbReference type="Ensembl" id="ENSPEMP00000028338.1"/>
    </source>
</evidence>
<evidence type="ECO:0000313" key="13">
    <source>
        <dbReference type="Proteomes" id="UP000694547"/>
    </source>
</evidence>
<feature type="chain" id="PRO_5044517853" description="Beta-defensin" evidence="10">
    <location>
        <begin position="19"/>
        <end position="94"/>
    </location>
</feature>
<evidence type="ECO:0000256" key="2">
    <source>
        <dbReference type="ARBA" id="ARBA00004613"/>
    </source>
</evidence>
<proteinExistence type="inferred from homology"/>
<keyword evidence="9" id="KW-1015">Disulfide bond</keyword>
<evidence type="ECO:0000256" key="7">
    <source>
        <dbReference type="ARBA" id="ARBA00022940"/>
    </source>
</evidence>
<dbReference type="GO" id="GO:0050830">
    <property type="term" value="P:defense response to Gram-positive bacterium"/>
    <property type="evidence" value="ECO:0007669"/>
    <property type="project" value="Ensembl"/>
</dbReference>
<keyword evidence="8 10" id="KW-0044">Antibiotic</keyword>
<evidence type="ECO:0000256" key="5">
    <source>
        <dbReference type="ARBA" id="ARBA00022529"/>
    </source>
</evidence>
<dbReference type="PANTHER" id="PTHR15001">
    <property type="entry name" value="BETA-DEFENSIN 123-RELATED"/>
    <property type="match status" value="1"/>
</dbReference>
<evidence type="ECO:0000256" key="8">
    <source>
        <dbReference type="ARBA" id="ARBA00023022"/>
    </source>
</evidence>
<evidence type="ECO:0000256" key="3">
    <source>
        <dbReference type="ARBA" id="ARBA00007371"/>
    </source>
</evidence>
<keyword evidence="4 10" id="KW-0964">Secreted</keyword>
<dbReference type="GeneID" id="102924561"/>
<dbReference type="GO" id="GO:0045087">
    <property type="term" value="P:innate immune response"/>
    <property type="evidence" value="ECO:0007669"/>
    <property type="project" value="InterPro"/>
</dbReference>